<protein>
    <submittedName>
        <fullName evidence="4">DNA mismatch repair protein MutT</fullName>
    </submittedName>
</protein>
<proteinExistence type="predicted"/>
<dbReference type="EMBL" id="PHNJ01000001">
    <property type="protein sequence ID" value="TYL40257.1"/>
    <property type="molecule type" value="Genomic_DNA"/>
</dbReference>
<dbReference type="PROSITE" id="PS00893">
    <property type="entry name" value="NUDIX_BOX"/>
    <property type="match status" value="1"/>
</dbReference>
<evidence type="ECO:0000313" key="5">
    <source>
        <dbReference type="Proteomes" id="UP000766904"/>
    </source>
</evidence>
<organism evidence="4 5">
    <name type="scientific">Natronococcus pandeyae</name>
    <dbReference type="NCBI Taxonomy" id="2055836"/>
    <lineage>
        <taxon>Archaea</taxon>
        <taxon>Methanobacteriati</taxon>
        <taxon>Methanobacteriota</taxon>
        <taxon>Stenosarchaea group</taxon>
        <taxon>Halobacteria</taxon>
        <taxon>Halobacteriales</taxon>
        <taxon>Natrialbaceae</taxon>
        <taxon>Natronococcus</taxon>
    </lineage>
</organism>
<evidence type="ECO:0000313" key="4">
    <source>
        <dbReference type="EMBL" id="TYL40257.1"/>
    </source>
</evidence>
<dbReference type="InterPro" id="IPR015797">
    <property type="entry name" value="NUDIX_hydrolase-like_dom_sf"/>
</dbReference>
<dbReference type="OrthoDB" id="40462at2157"/>
<dbReference type="Gene3D" id="3.90.79.10">
    <property type="entry name" value="Nucleoside Triphosphate Pyrophosphohydrolase"/>
    <property type="match status" value="1"/>
</dbReference>
<feature type="region of interest" description="Disordered" evidence="2">
    <location>
        <begin position="136"/>
        <end position="155"/>
    </location>
</feature>
<name>A0A8J8Q7I0_9EURY</name>
<dbReference type="Pfam" id="PF00293">
    <property type="entry name" value="NUDIX"/>
    <property type="match status" value="1"/>
</dbReference>
<evidence type="ECO:0000259" key="3">
    <source>
        <dbReference type="PROSITE" id="PS51462"/>
    </source>
</evidence>
<gene>
    <name evidence="4" type="ORF">CV102_01360</name>
</gene>
<dbReference type="InterPro" id="IPR000086">
    <property type="entry name" value="NUDIX_hydrolase_dom"/>
</dbReference>
<comment type="caution">
    <text evidence="4">The sequence shown here is derived from an EMBL/GenBank/DDBJ whole genome shotgun (WGS) entry which is preliminary data.</text>
</comment>
<dbReference type="AlphaFoldDB" id="A0A8J8Q7I0"/>
<feature type="domain" description="Nudix hydrolase" evidence="3">
    <location>
        <begin position="8"/>
        <end position="147"/>
    </location>
</feature>
<evidence type="ECO:0000256" key="1">
    <source>
        <dbReference type="ARBA" id="ARBA00022801"/>
    </source>
</evidence>
<dbReference type="PROSITE" id="PS51462">
    <property type="entry name" value="NUDIX"/>
    <property type="match status" value="1"/>
</dbReference>
<reference evidence="4" key="1">
    <citation type="submission" date="2017-11" db="EMBL/GenBank/DDBJ databases">
        <authorList>
            <person name="Kajale S.C."/>
            <person name="Sharma A."/>
        </authorList>
    </citation>
    <scope>NUCLEOTIDE SEQUENCE</scope>
    <source>
        <strain evidence="4">LS1_42</strain>
    </source>
</reference>
<dbReference type="InterPro" id="IPR020084">
    <property type="entry name" value="NUDIX_hydrolase_CS"/>
</dbReference>
<dbReference type="Proteomes" id="UP000766904">
    <property type="component" value="Unassembled WGS sequence"/>
</dbReference>
<sequence>MNETENVTYVHKACAYITRQTGELLVFEGPGHDGLQIPKGTLETGESPREGLFREVREESGLENLHGARHVTTDVWTRRQSPPKRYVRHFFHATVHEPRDEWTHVLTDGGEEHGAEFEFEWVDPTTHREFALDLDDYAQQLSTEAPAPEQPIASD</sequence>
<dbReference type="SUPFAM" id="SSF55811">
    <property type="entry name" value="Nudix"/>
    <property type="match status" value="1"/>
</dbReference>
<dbReference type="CDD" id="cd04663">
    <property type="entry name" value="NUDIX_Hydrolase"/>
    <property type="match status" value="1"/>
</dbReference>
<accession>A0A8J8Q7I0</accession>
<dbReference type="GO" id="GO:0016787">
    <property type="term" value="F:hydrolase activity"/>
    <property type="evidence" value="ECO:0007669"/>
    <property type="project" value="UniProtKB-KW"/>
</dbReference>
<dbReference type="RefSeq" id="WP_148856041.1">
    <property type="nucleotide sequence ID" value="NZ_PHNJ01000001.1"/>
</dbReference>
<evidence type="ECO:0000256" key="2">
    <source>
        <dbReference type="SAM" id="MobiDB-lite"/>
    </source>
</evidence>
<keyword evidence="5" id="KW-1185">Reference proteome</keyword>
<keyword evidence="1" id="KW-0378">Hydrolase</keyword>